<protein>
    <submittedName>
        <fullName evidence="1">Uncharacterized protein</fullName>
    </submittedName>
</protein>
<accession>A0A067S637</accession>
<gene>
    <name evidence="1" type="ORF">GALMADRAFT_81996</name>
</gene>
<keyword evidence="2" id="KW-1185">Reference proteome</keyword>
<dbReference type="Proteomes" id="UP000027222">
    <property type="component" value="Unassembled WGS sequence"/>
</dbReference>
<dbReference type="OrthoDB" id="2963168at2759"/>
<dbReference type="SUPFAM" id="SSF53067">
    <property type="entry name" value="Actin-like ATPase domain"/>
    <property type="match status" value="1"/>
</dbReference>
<dbReference type="EMBL" id="KL142456">
    <property type="protein sequence ID" value="KDR65337.1"/>
    <property type="molecule type" value="Genomic_DNA"/>
</dbReference>
<evidence type="ECO:0000313" key="2">
    <source>
        <dbReference type="Proteomes" id="UP000027222"/>
    </source>
</evidence>
<evidence type="ECO:0000313" key="1">
    <source>
        <dbReference type="EMBL" id="KDR65337.1"/>
    </source>
</evidence>
<dbReference type="STRING" id="685588.A0A067S637"/>
<dbReference type="InterPro" id="IPR043129">
    <property type="entry name" value="ATPase_NBD"/>
</dbReference>
<sequence>MVSGLPFHGPQRKLVLAFDEGKTYCGISYSILDPGQVPQIKGLTPFAAQDCINGSSKIPTVIYYDWTGKALAVGVEAMDEGIYETAEEEKWTKAEWFILRPRSKYGDGKDLAEQILPLPLNKTIVEVFADFLKYLVACVSSYIQTTHPNGDEFWRSVKGEIDFVLSYPNRWEGMVLPFQRWRVSWPLA</sequence>
<dbReference type="AlphaFoldDB" id="A0A067S637"/>
<name>A0A067S637_GALM3</name>
<dbReference type="Gene3D" id="3.30.420.40">
    <property type="match status" value="1"/>
</dbReference>
<organism evidence="1 2">
    <name type="scientific">Galerina marginata (strain CBS 339.88)</name>
    <dbReference type="NCBI Taxonomy" id="685588"/>
    <lineage>
        <taxon>Eukaryota</taxon>
        <taxon>Fungi</taxon>
        <taxon>Dikarya</taxon>
        <taxon>Basidiomycota</taxon>
        <taxon>Agaricomycotina</taxon>
        <taxon>Agaricomycetes</taxon>
        <taxon>Agaricomycetidae</taxon>
        <taxon>Agaricales</taxon>
        <taxon>Agaricineae</taxon>
        <taxon>Strophariaceae</taxon>
        <taxon>Galerina</taxon>
    </lineage>
</organism>
<proteinExistence type="predicted"/>
<dbReference type="HOGENOM" id="CLU_009958_1_0_1"/>
<reference evidence="2" key="1">
    <citation type="journal article" date="2014" name="Proc. Natl. Acad. Sci. U.S.A.">
        <title>Extensive sampling of basidiomycete genomes demonstrates inadequacy of the white-rot/brown-rot paradigm for wood decay fungi.</title>
        <authorList>
            <person name="Riley R."/>
            <person name="Salamov A.A."/>
            <person name="Brown D.W."/>
            <person name="Nagy L.G."/>
            <person name="Floudas D."/>
            <person name="Held B.W."/>
            <person name="Levasseur A."/>
            <person name="Lombard V."/>
            <person name="Morin E."/>
            <person name="Otillar R."/>
            <person name="Lindquist E.A."/>
            <person name="Sun H."/>
            <person name="LaButti K.M."/>
            <person name="Schmutz J."/>
            <person name="Jabbour D."/>
            <person name="Luo H."/>
            <person name="Baker S.E."/>
            <person name="Pisabarro A.G."/>
            <person name="Walton J.D."/>
            <person name="Blanchette R.A."/>
            <person name="Henrissat B."/>
            <person name="Martin F."/>
            <person name="Cullen D."/>
            <person name="Hibbett D.S."/>
            <person name="Grigoriev I.V."/>
        </authorList>
    </citation>
    <scope>NUCLEOTIDE SEQUENCE [LARGE SCALE GENOMIC DNA]</scope>
    <source>
        <strain evidence="2">CBS 339.88</strain>
    </source>
</reference>